<keyword evidence="2" id="KW-1185">Reference proteome</keyword>
<evidence type="ECO:0000313" key="2">
    <source>
        <dbReference type="Proteomes" id="UP001153678"/>
    </source>
</evidence>
<proteinExistence type="predicted"/>
<dbReference type="Proteomes" id="UP001153678">
    <property type="component" value="Unassembled WGS sequence"/>
</dbReference>
<sequence>MTQTLKPILTSKNQGVPIASSVKKQLTKITGTLTSQIQLKGEHSPEPYYYSFIRLKSQSIDLPVIFKLKDGQDQLTKPTLKKTDQVELTGHYSHSEKNVRQSFTANSYQVLNEKRIKKKYPSCPDSFTSQATN</sequence>
<dbReference type="OrthoDB" id="2432348at2759"/>
<comment type="caution">
    <text evidence="1">The sequence shown here is derived from an EMBL/GenBank/DDBJ whole genome shotgun (WGS) entry which is preliminary data.</text>
</comment>
<evidence type="ECO:0000313" key="1">
    <source>
        <dbReference type="EMBL" id="CAI2172881.1"/>
    </source>
</evidence>
<protein>
    <submittedName>
        <fullName evidence="1">12063_t:CDS:1</fullName>
    </submittedName>
</protein>
<dbReference type="AlphaFoldDB" id="A0A9W4SKJ9"/>
<organism evidence="1 2">
    <name type="scientific">Funneliformis geosporum</name>
    <dbReference type="NCBI Taxonomy" id="1117311"/>
    <lineage>
        <taxon>Eukaryota</taxon>
        <taxon>Fungi</taxon>
        <taxon>Fungi incertae sedis</taxon>
        <taxon>Mucoromycota</taxon>
        <taxon>Glomeromycotina</taxon>
        <taxon>Glomeromycetes</taxon>
        <taxon>Glomerales</taxon>
        <taxon>Glomeraceae</taxon>
        <taxon>Funneliformis</taxon>
    </lineage>
</organism>
<name>A0A9W4SKJ9_9GLOM</name>
<reference evidence="1" key="1">
    <citation type="submission" date="2022-08" db="EMBL/GenBank/DDBJ databases">
        <authorList>
            <person name="Kallberg Y."/>
            <person name="Tangrot J."/>
            <person name="Rosling A."/>
        </authorList>
    </citation>
    <scope>NUCLEOTIDE SEQUENCE</scope>
    <source>
        <strain evidence="1">Wild A</strain>
    </source>
</reference>
<dbReference type="EMBL" id="CAMKVN010000992">
    <property type="protein sequence ID" value="CAI2172881.1"/>
    <property type="molecule type" value="Genomic_DNA"/>
</dbReference>
<accession>A0A9W4SKJ9</accession>
<gene>
    <name evidence="1" type="ORF">FWILDA_LOCUS5804</name>
</gene>